<feature type="transmembrane region" description="Helical" evidence="1">
    <location>
        <begin position="99"/>
        <end position="121"/>
    </location>
</feature>
<proteinExistence type="predicted"/>
<comment type="caution">
    <text evidence="2">The sequence shown here is derived from an EMBL/GenBank/DDBJ whole genome shotgun (WGS) entry which is preliminary data.</text>
</comment>
<accession>A0A2T0MT23</accession>
<organism evidence="2 3">
    <name type="scientific">Nonomuraea fuscirosea</name>
    <dbReference type="NCBI Taxonomy" id="1291556"/>
    <lineage>
        <taxon>Bacteria</taxon>
        <taxon>Bacillati</taxon>
        <taxon>Actinomycetota</taxon>
        <taxon>Actinomycetes</taxon>
        <taxon>Streptosporangiales</taxon>
        <taxon>Streptosporangiaceae</taxon>
        <taxon>Nonomuraea</taxon>
    </lineage>
</organism>
<dbReference type="RefSeq" id="WP_106245594.1">
    <property type="nucleotide sequence ID" value="NZ_JBFAIL010000007.1"/>
</dbReference>
<evidence type="ECO:0000313" key="3">
    <source>
        <dbReference type="Proteomes" id="UP000238312"/>
    </source>
</evidence>
<dbReference type="EMBL" id="PVNG01000014">
    <property type="protein sequence ID" value="PRX61738.1"/>
    <property type="molecule type" value="Genomic_DNA"/>
</dbReference>
<reference evidence="2 3" key="1">
    <citation type="submission" date="2018-03" db="EMBL/GenBank/DDBJ databases">
        <title>Genomic Encyclopedia of Type Strains, Phase III (KMG-III): the genomes of soil and plant-associated and newly described type strains.</title>
        <authorList>
            <person name="Whitman W."/>
        </authorList>
    </citation>
    <scope>NUCLEOTIDE SEQUENCE [LARGE SCALE GENOMIC DNA]</scope>
    <source>
        <strain evidence="2 3">CGMCC 4.7104</strain>
    </source>
</reference>
<dbReference type="AlphaFoldDB" id="A0A2T0MT23"/>
<gene>
    <name evidence="2" type="ORF">B0I32_114107</name>
</gene>
<dbReference type="Proteomes" id="UP000238312">
    <property type="component" value="Unassembled WGS sequence"/>
</dbReference>
<protein>
    <submittedName>
        <fullName evidence="2">Uncharacterized protein</fullName>
    </submittedName>
</protein>
<evidence type="ECO:0000256" key="1">
    <source>
        <dbReference type="SAM" id="Phobius"/>
    </source>
</evidence>
<keyword evidence="1" id="KW-0812">Transmembrane</keyword>
<sequence>MPYDGDHPVEPAPAWTDDLDALRAMAALLAAELRCSPADLDANRDGRLAPGQRRRLIRRLALHVAGLALGGVVVLVLLVVPLLVSLINVVIGAPRTGDSLFVLVFFGPFTVLLLMGMVVGLTHSQARDLLGVLRAPAPVRRVVGEVLDGDGGGREVRLGTLTSALTARVDAALLAPGRYAAYHVGSPYDSPILLSAELLAAETPG</sequence>
<keyword evidence="1" id="KW-0472">Membrane</keyword>
<evidence type="ECO:0000313" key="2">
    <source>
        <dbReference type="EMBL" id="PRX61738.1"/>
    </source>
</evidence>
<keyword evidence="3" id="KW-1185">Reference proteome</keyword>
<keyword evidence="1" id="KW-1133">Transmembrane helix</keyword>
<feature type="transmembrane region" description="Helical" evidence="1">
    <location>
        <begin position="60"/>
        <end position="87"/>
    </location>
</feature>
<name>A0A2T0MT23_9ACTN</name>